<proteinExistence type="predicted"/>
<name>A0A4C1UD03_EUMVA</name>
<protein>
    <submittedName>
        <fullName evidence="1">Uncharacterized protein</fullName>
    </submittedName>
</protein>
<reference evidence="1 2" key="1">
    <citation type="journal article" date="2019" name="Commun. Biol.">
        <title>The bagworm genome reveals a unique fibroin gene that provides high tensile strength.</title>
        <authorList>
            <person name="Kono N."/>
            <person name="Nakamura H."/>
            <person name="Ohtoshi R."/>
            <person name="Tomita M."/>
            <person name="Numata K."/>
            <person name="Arakawa K."/>
        </authorList>
    </citation>
    <scope>NUCLEOTIDE SEQUENCE [LARGE SCALE GENOMIC DNA]</scope>
</reference>
<keyword evidence="2" id="KW-1185">Reference proteome</keyword>
<dbReference type="Proteomes" id="UP000299102">
    <property type="component" value="Unassembled WGS sequence"/>
</dbReference>
<dbReference type="EMBL" id="BGZK01000154">
    <property type="protein sequence ID" value="GBP23842.1"/>
    <property type="molecule type" value="Genomic_DNA"/>
</dbReference>
<evidence type="ECO:0000313" key="2">
    <source>
        <dbReference type="Proteomes" id="UP000299102"/>
    </source>
</evidence>
<sequence length="101" mass="11419">MKCRARSGNGIMSGIGIENGVKSRIKNGIRIRIENETGTKIENVTSVWDPKVRLGSESKMISIKKKENSTYRLMQLRPLTIRASHLQETAEQGLPDQLVYY</sequence>
<dbReference type="AlphaFoldDB" id="A0A4C1UD03"/>
<organism evidence="1 2">
    <name type="scientific">Eumeta variegata</name>
    <name type="common">Bagworm moth</name>
    <name type="synonym">Eumeta japonica</name>
    <dbReference type="NCBI Taxonomy" id="151549"/>
    <lineage>
        <taxon>Eukaryota</taxon>
        <taxon>Metazoa</taxon>
        <taxon>Ecdysozoa</taxon>
        <taxon>Arthropoda</taxon>
        <taxon>Hexapoda</taxon>
        <taxon>Insecta</taxon>
        <taxon>Pterygota</taxon>
        <taxon>Neoptera</taxon>
        <taxon>Endopterygota</taxon>
        <taxon>Lepidoptera</taxon>
        <taxon>Glossata</taxon>
        <taxon>Ditrysia</taxon>
        <taxon>Tineoidea</taxon>
        <taxon>Psychidae</taxon>
        <taxon>Oiketicinae</taxon>
        <taxon>Eumeta</taxon>
    </lineage>
</organism>
<accession>A0A4C1UD03</accession>
<gene>
    <name evidence="1" type="ORF">EVAR_86219_1</name>
</gene>
<comment type="caution">
    <text evidence="1">The sequence shown here is derived from an EMBL/GenBank/DDBJ whole genome shotgun (WGS) entry which is preliminary data.</text>
</comment>
<evidence type="ECO:0000313" key="1">
    <source>
        <dbReference type="EMBL" id="GBP23842.1"/>
    </source>
</evidence>